<name>A0AAQ3RP66_VIGMU</name>
<evidence type="ECO:0000313" key="2">
    <source>
        <dbReference type="EMBL" id="WVZ02589.1"/>
    </source>
</evidence>
<dbReference type="AlphaFoldDB" id="A0AAQ3RP66"/>
<proteinExistence type="predicted"/>
<feature type="compositionally biased region" description="Basic residues" evidence="1">
    <location>
        <begin position="126"/>
        <end position="138"/>
    </location>
</feature>
<gene>
    <name evidence="2" type="ORF">V8G54_023395</name>
</gene>
<sequence length="447" mass="49830">MAGSGARVGRKMVVRSEMQEVESLTVVTARDGSDCMLFVPFSSARGKNHGETITRQRPRVVFGQLANGECVTTLPQERNKTALKHNTKKANFNQEKGKEEDDKNIRNNNRMPEERKRRGAASEKNKRCRKRKSKRGRQYQKLNAAKKADVYSHIDVGDLTNMTSKKLNRLTFDFLSGMFMTVEKLALCVSKVGVILFKLVEQFSSGSFVKGRLFHLVSPGRLEGRGKASYTVMSENFVLVPRFPRLELREVEEDIRNLQQRQHLGCGRILVFCISVYGFLVIDGEKDDLVVVDGSTAATKLELGFWFACRSDYGCRWRQAATQIVVEKTAAYGGRFCGEDWTAVLLAQRRFGWCEGENARDRVGWWRENEGRITMACDFHGGGGAAACINKGLRDLDFGLVRCEGNGGATVMEVQHKGEDTLVVARDALKRATAGEDGGDDAGWCGG</sequence>
<accession>A0AAQ3RP66</accession>
<dbReference type="EMBL" id="CP144694">
    <property type="protein sequence ID" value="WVZ02589.1"/>
    <property type="molecule type" value="Genomic_DNA"/>
</dbReference>
<feature type="region of interest" description="Disordered" evidence="1">
    <location>
        <begin position="77"/>
        <end position="138"/>
    </location>
</feature>
<keyword evidence="3" id="KW-1185">Reference proteome</keyword>
<evidence type="ECO:0000313" key="3">
    <source>
        <dbReference type="Proteomes" id="UP001374535"/>
    </source>
</evidence>
<evidence type="ECO:0000256" key="1">
    <source>
        <dbReference type="SAM" id="MobiDB-lite"/>
    </source>
</evidence>
<feature type="compositionally biased region" description="Basic and acidic residues" evidence="1">
    <location>
        <begin position="95"/>
        <end position="125"/>
    </location>
</feature>
<organism evidence="2 3">
    <name type="scientific">Vigna mungo</name>
    <name type="common">Black gram</name>
    <name type="synonym">Phaseolus mungo</name>
    <dbReference type="NCBI Taxonomy" id="3915"/>
    <lineage>
        <taxon>Eukaryota</taxon>
        <taxon>Viridiplantae</taxon>
        <taxon>Streptophyta</taxon>
        <taxon>Embryophyta</taxon>
        <taxon>Tracheophyta</taxon>
        <taxon>Spermatophyta</taxon>
        <taxon>Magnoliopsida</taxon>
        <taxon>eudicotyledons</taxon>
        <taxon>Gunneridae</taxon>
        <taxon>Pentapetalae</taxon>
        <taxon>rosids</taxon>
        <taxon>fabids</taxon>
        <taxon>Fabales</taxon>
        <taxon>Fabaceae</taxon>
        <taxon>Papilionoideae</taxon>
        <taxon>50 kb inversion clade</taxon>
        <taxon>NPAAA clade</taxon>
        <taxon>indigoferoid/millettioid clade</taxon>
        <taxon>Phaseoleae</taxon>
        <taxon>Vigna</taxon>
    </lineage>
</organism>
<dbReference type="Proteomes" id="UP001374535">
    <property type="component" value="Chromosome 7"/>
</dbReference>
<reference evidence="2 3" key="1">
    <citation type="journal article" date="2023" name="Life. Sci Alliance">
        <title>Evolutionary insights into 3D genome organization and epigenetic landscape of Vigna mungo.</title>
        <authorList>
            <person name="Junaid A."/>
            <person name="Singh B."/>
            <person name="Bhatia S."/>
        </authorList>
    </citation>
    <scope>NUCLEOTIDE SEQUENCE [LARGE SCALE GENOMIC DNA]</scope>
    <source>
        <strain evidence="2">Urdbean</strain>
    </source>
</reference>
<protein>
    <submittedName>
        <fullName evidence="2">Uncharacterized protein</fullName>
    </submittedName>
</protein>